<evidence type="ECO:0008006" key="2">
    <source>
        <dbReference type="Google" id="ProtNLM"/>
    </source>
</evidence>
<sequence>MTVQGLVPVISLHVYGEKSLEETAEKARELDAGGTWVQLNFDSSRVVELGLGEILDPLIDSNLEVASIRVKTGDRIPLDLVEKLAVIADETRGRVVIIQAPAPARETLEEWYQVLLVYQVKLLLEPTTPADARKTYQRLSTLLGGVVGLSQVQEYYPSTESFLRVLTPYLQLTHNVQLSNYRDGKPARLLSVGVYNNPMLLRELVHRNYRGFVTLCYERSESVTFEFLFKELRTVSSFIAALQEKI</sequence>
<dbReference type="Gene3D" id="3.20.20.150">
    <property type="entry name" value="Divalent-metal-dependent TIM barrel enzymes"/>
    <property type="match status" value="1"/>
</dbReference>
<accession>A0A7C4H8V8</accession>
<reference evidence="1" key="1">
    <citation type="journal article" date="2020" name="mSystems">
        <title>Genome- and Community-Level Interaction Insights into Carbon Utilization and Element Cycling Functions of Hydrothermarchaeota in Hydrothermal Sediment.</title>
        <authorList>
            <person name="Zhou Z."/>
            <person name="Liu Y."/>
            <person name="Xu W."/>
            <person name="Pan J."/>
            <person name="Luo Z.H."/>
            <person name="Li M."/>
        </authorList>
    </citation>
    <scope>NUCLEOTIDE SEQUENCE</scope>
    <source>
        <strain evidence="1">SpSt-649</strain>
    </source>
</reference>
<dbReference type="SUPFAM" id="SSF51658">
    <property type="entry name" value="Xylose isomerase-like"/>
    <property type="match status" value="1"/>
</dbReference>
<organism evidence="1">
    <name type="scientific">Thermofilum pendens</name>
    <dbReference type="NCBI Taxonomy" id="2269"/>
    <lineage>
        <taxon>Archaea</taxon>
        <taxon>Thermoproteota</taxon>
        <taxon>Thermoprotei</taxon>
        <taxon>Thermofilales</taxon>
        <taxon>Thermofilaceae</taxon>
        <taxon>Thermofilum</taxon>
    </lineage>
</organism>
<evidence type="ECO:0000313" key="1">
    <source>
        <dbReference type="EMBL" id="HGM46791.1"/>
    </source>
</evidence>
<dbReference type="AlphaFoldDB" id="A0A7C4H8V8"/>
<protein>
    <recommendedName>
        <fullName evidence="2">Sugar phosphate isomerase/epimerase</fullName>
    </recommendedName>
</protein>
<gene>
    <name evidence="1" type="ORF">ENU21_03420</name>
</gene>
<dbReference type="EMBL" id="DTBQ01000095">
    <property type="protein sequence ID" value="HGM46791.1"/>
    <property type="molecule type" value="Genomic_DNA"/>
</dbReference>
<comment type="caution">
    <text evidence="1">The sequence shown here is derived from an EMBL/GenBank/DDBJ whole genome shotgun (WGS) entry which is preliminary data.</text>
</comment>
<dbReference type="InterPro" id="IPR036237">
    <property type="entry name" value="Xyl_isomerase-like_sf"/>
</dbReference>
<name>A0A7C4H8V8_THEPE</name>
<proteinExistence type="predicted"/>